<dbReference type="PANTHER" id="PTHR34069:SF2">
    <property type="entry name" value="BETA-KETOACYL-[ACYL-CARRIER-PROTEIN] SYNTHASE III"/>
    <property type="match status" value="1"/>
</dbReference>
<gene>
    <name evidence="6" type="ORF">KCMC57_42950</name>
</gene>
<dbReference type="GO" id="GO:0006633">
    <property type="term" value="P:fatty acid biosynthetic process"/>
    <property type="evidence" value="ECO:0007669"/>
    <property type="project" value="InterPro"/>
</dbReference>
<dbReference type="Pfam" id="PF08545">
    <property type="entry name" value="ACP_syn_III"/>
    <property type="match status" value="1"/>
</dbReference>
<organism evidence="6">
    <name type="scientific">Kitasatospora sp. CMC57</name>
    <dbReference type="NCBI Taxonomy" id="3231513"/>
    <lineage>
        <taxon>Bacteria</taxon>
        <taxon>Bacillati</taxon>
        <taxon>Actinomycetota</taxon>
        <taxon>Actinomycetes</taxon>
        <taxon>Kitasatosporales</taxon>
        <taxon>Streptomycetaceae</taxon>
        <taxon>Kitasatospora</taxon>
    </lineage>
</organism>
<dbReference type="GO" id="GO:0004315">
    <property type="term" value="F:3-oxoacyl-[acyl-carrier-protein] synthase activity"/>
    <property type="evidence" value="ECO:0007669"/>
    <property type="project" value="InterPro"/>
</dbReference>
<evidence type="ECO:0000259" key="4">
    <source>
        <dbReference type="Pfam" id="PF08541"/>
    </source>
</evidence>
<dbReference type="InterPro" id="IPR013751">
    <property type="entry name" value="ACP_syn_III_N"/>
</dbReference>
<dbReference type="Gene3D" id="3.40.47.10">
    <property type="match status" value="2"/>
</dbReference>
<dbReference type="AlphaFoldDB" id="A0AB33JZE2"/>
<dbReference type="EMBL" id="AP035881">
    <property type="protein sequence ID" value="BFP47927.1"/>
    <property type="molecule type" value="Genomic_DNA"/>
</dbReference>
<name>A0AB33JZE2_9ACTN</name>
<proteinExistence type="predicted"/>
<dbReference type="CDD" id="cd00827">
    <property type="entry name" value="init_cond_enzymes"/>
    <property type="match status" value="1"/>
</dbReference>
<dbReference type="PANTHER" id="PTHR34069">
    <property type="entry name" value="3-OXOACYL-[ACYL-CARRIER-PROTEIN] SYNTHASE 3"/>
    <property type="match status" value="1"/>
</dbReference>
<dbReference type="RefSeq" id="WP_407990206.1">
    <property type="nucleotide sequence ID" value="NZ_AP035881.2"/>
</dbReference>
<accession>A0AB33JZE2</accession>
<keyword evidence="1" id="KW-0963">Cytoplasm</keyword>
<evidence type="ECO:0000256" key="3">
    <source>
        <dbReference type="ARBA" id="ARBA00023315"/>
    </source>
</evidence>
<dbReference type="Pfam" id="PF08541">
    <property type="entry name" value="ACP_syn_III_C"/>
    <property type="match status" value="1"/>
</dbReference>
<dbReference type="GO" id="GO:0044550">
    <property type="term" value="P:secondary metabolite biosynthetic process"/>
    <property type="evidence" value="ECO:0007669"/>
    <property type="project" value="TreeGrafter"/>
</dbReference>
<keyword evidence="3" id="KW-0012">Acyltransferase</keyword>
<evidence type="ECO:0000313" key="6">
    <source>
        <dbReference type="EMBL" id="BFP47927.1"/>
    </source>
</evidence>
<dbReference type="InterPro" id="IPR013747">
    <property type="entry name" value="ACP_syn_III_C"/>
</dbReference>
<feature type="domain" description="Beta-ketoacyl-[acyl-carrier-protein] synthase III N-terminal" evidence="5">
    <location>
        <begin position="112"/>
        <end position="187"/>
    </location>
</feature>
<evidence type="ECO:0000259" key="5">
    <source>
        <dbReference type="Pfam" id="PF08545"/>
    </source>
</evidence>
<reference evidence="6" key="1">
    <citation type="submission" date="2024-07" db="EMBL/GenBank/DDBJ databases">
        <title>Complete genome sequences of cellulolytic bacteria, Kitasatospora sp. CMC57 and Streptomyces sp. CMC78, isolated from Japanese agricultural soil.</title>
        <authorList>
            <person name="Hashimoto T."/>
            <person name="Ito M."/>
            <person name="Iwamoto M."/>
            <person name="Fukahori D."/>
            <person name="Shoda T."/>
            <person name="Sakoda M."/>
            <person name="Morohoshi T."/>
            <person name="Mitsuboshi M."/>
            <person name="Nishizawa T."/>
        </authorList>
    </citation>
    <scope>NUCLEOTIDE SEQUENCE</scope>
    <source>
        <strain evidence="6">CMC57</strain>
    </source>
</reference>
<evidence type="ECO:0000256" key="1">
    <source>
        <dbReference type="ARBA" id="ARBA00022490"/>
    </source>
</evidence>
<protein>
    <submittedName>
        <fullName evidence="6">Ketoacyl-ACP synthase III family protein</fullName>
    </submittedName>
</protein>
<dbReference type="SUPFAM" id="SSF53901">
    <property type="entry name" value="Thiolase-like"/>
    <property type="match status" value="1"/>
</dbReference>
<feature type="domain" description="Beta-ketoacyl-[acyl-carrier-protein] synthase III C-terminal" evidence="4">
    <location>
        <begin position="244"/>
        <end position="336"/>
    </location>
</feature>
<sequence>MRHTTDIFLAATGTWLPDERRSLADAVAAGLVGESHRDLGYESIAVEESGTAPVDMAVAAARQAVGRSGVAGADFGLHLHASVWFQGLDCWAPAAYVANQAVGPQAIAYSVDQRSAGGLGAVHLAAAYLSCGTVANALVTTADRFDGPAIDRWNSYVQAIWGDGGTALVLSTEGGFARLLSSVVVSDNSLERWDRGATPFASGPLQETPVQVEKRFEQHAATPDAVAEFAQWTAAVLAARDQALAEAGVELGDLKRAVLPFVHRGGGQAELHDLLGLTEEQTVWREFGRHVGHLGAGDPFAGLDRLLQDGALAVGDRVLLYSVGVGFTMAAAVIEITDLPA</sequence>
<dbReference type="InterPro" id="IPR016039">
    <property type="entry name" value="Thiolase-like"/>
</dbReference>
<keyword evidence="2" id="KW-0808">Transferase</keyword>
<evidence type="ECO:0000256" key="2">
    <source>
        <dbReference type="ARBA" id="ARBA00022679"/>
    </source>
</evidence>